<organism evidence="2 3">
    <name type="scientific">Candidatus Roizmanbacteria bacterium RIFOXYD1_FULL_38_12</name>
    <dbReference type="NCBI Taxonomy" id="1802093"/>
    <lineage>
        <taxon>Bacteria</taxon>
        <taxon>Candidatus Roizmaniibacteriota</taxon>
    </lineage>
</organism>
<evidence type="ECO:0000259" key="1">
    <source>
        <dbReference type="Pfam" id="PF01841"/>
    </source>
</evidence>
<dbReference type="InterPro" id="IPR038765">
    <property type="entry name" value="Papain-like_cys_pep_sf"/>
</dbReference>
<accession>A0A1F7L1J4</accession>
<sequence length="306" mass="36209">MHIDESKELLYYRTHSIFTDPQEYQYLYKDLPISIPDLCDIVHGLIVHRDGLHPFYNLILPEQRKNESDTRYIKDILHIIHQLDPSSLTNERTPEKRFIGSCRDFAILLCSILRTHHIPARLRCGFASYFRKGLFSDHWICEYWSDKDRRWIMVDSEIGKKERAHHNISSNLNHFDLTNDEFILSGKAWQLCRKKKTDPNLYGVHLIGIKGLWFVRADLLRDYASLNRVELLPWDYPAFFDKQFEKESELKGEELKLLDTVAELTLDVSTNYQKIIQIYQTDTRLHVGNELKSYTIEGKKSVRLHT</sequence>
<reference evidence="2 3" key="1">
    <citation type="journal article" date="2016" name="Nat. Commun.">
        <title>Thousands of microbial genomes shed light on interconnected biogeochemical processes in an aquifer system.</title>
        <authorList>
            <person name="Anantharaman K."/>
            <person name="Brown C.T."/>
            <person name="Hug L.A."/>
            <person name="Sharon I."/>
            <person name="Castelle C.J."/>
            <person name="Probst A.J."/>
            <person name="Thomas B.C."/>
            <person name="Singh A."/>
            <person name="Wilkins M.J."/>
            <person name="Karaoz U."/>
            <person name="Brodie E.L."/>
            <person name="Williams K.H."/>
            <person name="Hubbard S.S."/>
            <person name="Banfield J.F."/>
        </authorList>
    </citation>
    <scope>NUCLEOTIDE SEQUENCE [LARGE SCALE GENOMIC DNA]</scope>
</reference>
<feature type="domain" description="Transglutaminase-like" evidence="1">
    <location>
        <begin position="97"/>
        <end position="155"/>
    </location>
</feature>
<comment type="caution">
    <text evidence="2">The sequence shown here is derived from an EMBL/GenBank/DDBJ whole genome shotgun (WGS) entry which is preliminary data.</text>
</comment>
<dbReference type="AlphaFoldDB" id="A0A1F7L1J4"/>
<dbReference type="Proteomes" id="UP000177050">
    <property type="component" value="Unassembled WGS sequence"/>
</dbReference>
<protein>
    <recommendedName>
        <fullName evidence="1">Transglutaminase-like domain-containing protein</fullName>
    </recommendedName>
</protein>
<proteinExistence type="predicted"/>
<evidence type="ECO:0000313" key="2">
    <source>
        <dbReference type="EMBL" id="OGK74002.1"/>
    </source>
</evidence>
<gene>
    <name evidence="2" type="ORF">A3K52_04485</name>
</gene>
<dbReference type="Pfam" id="PF01841">
    <property type="entry name" value="Transglut_core"/>
    <property type="match status" value="1"/>
</dbReference>
<dbReference type="EMBL" id="MGBR01000001">
    <property type="protein sequence ID" value="OGK74002.1"/>
    <property type="molecule type" value="Genomic_DNA"/>
</dbReference>
<dbReference type="Gene3D" id="3.10.620.30">
    <property type="match status" value="1"/>
</dbReference>
<dbReference type="InterPro" id="IPR002931">
    <property type="entry name" value="Transglutaminase-like"/>
</dbReference>
<dbReference type="SUPFAM" id="SSF54001">
    <property type="entry name" value="Cysteine proteinases"/>
    <property type="match status" value="1"/>
</dbReference>
<evidence type="ECO:0000313" key="3">
    <source>
        <dbReference type="Proteomes" id="UP000177050"/>
    </source>
</evidence>
<name>A0A1F7L1J4_9BACT</name>